<dbReference type="AlphaFoldDB" id="A0A7C9D3T6"/>
<dbReference type="Pfam" id="PF02365">
    <property type="entry name" value="NAM"/>
    <property type="match status" value="1"/>
</dbReference>
<dbReference type="PROSITE" id="PS51005">
    <property type="entry name" value="NAC"/>
    <property type="match status" value="1"/>
</dbReference>
<reference evidence="7" key="2">
    <citation type="submission" date="2020-07" db="EMBL/GenBank/DDBJ databases">
        <authorList>
            <person name="Vera ALvarez R."/>
            <person name="Arias-Moreno D.M."/>
            <person name="Jimenez-Jacinto V."/>
            <person name="Jimenez-Bremont J.F."/>
            <person name="Swaminathan K."/>
            <person name="Moose S.P."/>
            <person name="Guerrero-Gonzalez M.L."/>
            <person name="Marino-Ramirez L."/>
            <person name="Landsman D."/>
            <person name="Rodriguez-Kessler M."/>
            <person name="Delgado-Sanchez P."/>
        </authorList>
    </citation>
    <scope>NUCLEOTIDE SEQUENCE</scope>
    <source>
        <tissue evidence="7">Cladode</tissue>
    </source>
</reference>
<organism evidence="7">
    <name type="scientific">Opuntia streptacantha</name>
    <name type="common">Prickly pear cactus</name>
    <name type="synonym">Opuntia cardona</name>
    <dbReference type="NCBI Taxonomy" id="393608"/>
    <lineage>
        <taxon>Eukaryota</taxon>
        <taxon>Viridiplantae</taxon>
        <taxon>Streptophyta</taxon>
        <taxon>Embryophyta</taxon>
        <taxon>Tracheophyta</taxon>
        <taxon>Spermatophyta</taxon>
        <taxon>Magnoliopsida</taxon>
        <taxon>eudicotyledons</taxon>
        <taxon>Gunneridae</taxon>
        <taxon>Pentapetalae</taxon>
        <taxon>Caryophyllales</taxon>
        <taxon>Cactineae</taxon>
        <taxon>Cactaceae</taxon>
        <taxon>Opuntioideae</taxon>
        <taxon>Opuntia</taxon>
    </lineage>
</organism>
<dbReference type="GO" id="GO:0003677">
    <property type="term" value="F:DNA binding"/>
    <property type="evidence" value="ECO:0007669"/>
    <property type="project" value="UniProtKB-KW"/>
</dbReference>
<feature type="domain" description="NAC" evidence="6">
    <location>
        <begin position="15"/>
        <end position="187"/>
    </location>
</feature>
<sequence length="251" mass="28736">MEKQNNFIGGRLTRLPPGFRFQPTDEEIVFQYLKCKIMSLPLPASIIPELPLSLFDPWDLPGDPEEERYFFTKKEAKYRRGSRTNRTTSSGYWKATGTEKHLSPPPDQSNLGSVTTMKGLKKAFGFYRGKSPNGRRTDWYMHEYSLLLNNALPRSHHHMPSSIHHHHQSYEVSPKIEEWVICCVFLKQKLEKDSDATMVEYTSDNYAIPRTIDGNLANNTCSYYHSSSSSSSNSITKASLNELEFEDTSSP</sequence>
<evidence type="ECO:0000259" key="6">
    <source>
        <dbReference type="PROSITE" id="PS51005"/>
    </source>
</evidence>
<dbReference type="InterPro" id="IPR036093">
    <property type="entry name" value="NAC_dom_sf"/>
</dbReference>
<feature type="region of interest" description="Disordered" evidence="5">
    <location>
        <begin position="80"/>
        <end position="113"/>
    </location>
</feature>
<keyword evidence="2" id="KW-0238">DNA-binding</keyword>
<feature type="region of interest" description="Disordered" evidence="5">
    <location>
        <begin position="226"/>
        <end position="251"/>
    </location>
</feature>
<protein>
    <recommendedName>
        <fullName evidence="6">NAC domain-containing protein</fullName>
    </recommendedName>
</protein>
<evidence type="ECO:0000256" key="3">
    <source>
        <dbReference type="ARBA" id="ARBA00023163"/>
    </source>
</evidence>
<evidence type="ECO:0000256" key="1">
    <source>
        <dbReference type="ARBA" id="ARBA00023015"/>
    </source>
</evidence>
<dbReference type="InterPro" id="IPR003441">
    <property type="entry name" value="NAC-dom"/>
</dbReference>
<keyword evidence="4" id="KW-0539">Nucleus</keyword>
<dbReference type="EMBL" id="GISG01084582">
    <property type="protein sequence ID" value="MBA4632846.1"/>
    <property type="molecule type" value="Transcribed_RNA"/>
</dbReference>
<dbReference type="PANTHER" id="PTHR31744:SF93">
    <property type="entry name" value="NAC DOMAIN-CONTAINING PROTEIN"/>
    <property type="match status" value="1"/>
</dbReference>
<name>A0A7C9D3T6_OPUST</name>
<accession>A0A7C9D3T6</accession>
<keyword evidence="1" id="KW-0805">Transcription regulation</keyword>
<dbReference type="SUPFAM" id="SSF101941">
    <property type="entry name" value="NAC domain"/>
    <property type="match status" value="1"/>
</dbReference>
<evidence type="ECO:0000256" key="4">
    <source>
        <dbReference type="ARBA" id="ARBA00023242"/>
    </source>
</evidence>
<dbReference type="Gene3D" id="2.170.150.80">
    <property type="entry name" value="NAC domain"/>
    <property type="match status" value="1"/>
</dbReference>
<evidence type="ECO:0000313" key="7">
    <source>
        <dbReference type="EMBL" id="MBA4632846.1"/>
    </source>
</evidence>
<evidence type="ECO:0000256" key="5">
    <source>
        <dbReference type="SAM" id="MobiDB-lite"/>
    </source>
</evidence>
<keyword evidence="3" id="KW-0804">Transcription</keyword>
<dbReference type="PANTHER" id="PTHR31744">
    <property type="entry name" value="PROTEIN CUP-SHAPED COTYLEDON 2-RELATED"/>
    <property type="match status" value="1"/>
</dbReference>
<dbReference type="GO" id="GO:0006355">
    <property type="term" value="P:regulation of DNA-templated transcription"/>
    <property type="evidence" value="ECO:0007669"/>
    <property type="project" value="InterPro"/>
</dbReference>
<proteinExistence type="predicted"/>
<reference evidence="7" key="1">
    <citation type="journal article" date="2013" name="J. Plant Res.">
        <title>Effect of fungi and light on seed germination of three Opuntia species from semiarid lands of central Mexico.</title>
        <authorList>
            <person name="Delgado-Sanchez P."/>
            <person name="Jimenez-Bremont J.F."/>
            <person name="Guerrero-Gonzalez Mde L."/>
            <person name="Flores J."/>
        </authorList>
    </citation>
    <scope>NUCLEOTIDE SEQUENCE</scope>
    <source>
        <tissue evidence="7">Cladode</tissue>
    </source>
</reference>
<evidence type="ECO:0000256" key="2">
    <source>
        <dbReference type="ARBA" id="ARBA00023125"/>
    </source>
</evidence>